<dbReference type="InterPro" id="IPR012347">
    <property type="entry name" value="Ferritin-like"/>
</dbReference>
<protein>
    <submittedName>
        <fullName evidence="1">Uncharacterized protein</fullName>
    </submittedName>
</protein>
<evidence type="ECO:0000313" key="1">
    <source>
        <dbReference type="EMBL" id="GCF10255.1"/>
    </source>
</evidence>
<organism evidence="1 2">
    <name type="scientific">Dictyobacter arantiisoli</name>
    <dbReference type="NCBI Taxonomy" id="2014874"/>
    <lineage>
        <taxon>Bacteria</taxon>
        <taxon>Bacillati</taxon>
        <taxon>Chloroflexota</taxon>
        <taxon>Ktedonobacteria</taxon>
        <taxon>Ktedonobacterales</taxon>
        <taxon>Dictyobacteraceae</taxon>
        <taxon>Dictyobacter</taxon>
    </lineage>
</organism>
<dbReference type="Gene3D" id="1.20.1260.10">
    <property type="match status" value="1"/>
</dbReference>
<proteinExistence type="predicted"/>
<comment type="caution">
    <text evidence="1">The sequence shown here is derived from an EMBL/GenBank/DDBJ whole genome shotgun (WGS) entry which is preliminary data.</text>
</comment>
<dbReference type="AlphaFoldDB" id="A0A5A5TGA3"/>
<keyword evidence="2" id="KW-1185">Reference proteome</keyword>
<accession>A0A5A5TGA3</accession>
<evidence type="ECO:0000313" key="2">
    <source>
        <dbReference type="Proteomes" id="UP000322530"/>
    </source>
</evidence>
<dbReference type="RefSeq" id="WP_172632253.1">
    <property type="nucleotide sequence ID" value="NZ_BIXY01000065.1"/>
</dbReference>
<gene>
    <name evidence="1" type="ORF">KDI_38190</name>
</gene>
<reference evidence="1 2" key="1">
    <citation type="submission" date="2019-01" db="EMBL/GenBank/DDBJ databases">
        <title>Draft genome sequence of Dictyobacter sp. Uno17.</title>
        <authorList>
            <person name="Wang C.M."/>
            <person name="Zheng Y."/>
            <person name="Sakai Y."/>
            <person name="Abe K."/>
            <person name="Yokota A."/>
            <person name="Yabe S."/>
        </authorList>
    </citation>
    <scope>NUCLEOTIDE SEQUENCE [LARGE SCALE GENOMIC DNA]</scope>
    <source>
        <strain evidence="1 2">Uno17</strain>
    </source>
</reference>
<dbReference type="Proteomes" id="UP000322530">
    <property type="component" value="Unassembled WGS sequence"/>
</dbReference>
<sequence>MMIDEHEDEAVTHFREYVAQGGKVEATTWMPDEYRQSLICLSPPGAGSEQDTS</sequence>
<name>A0A5A5TGA3_9CHLR</name>
<dbReference type="EMBL" id="BIXY01000065">
    <property type="protein sequence ID" value="GCF10255.1"/>
    <property type="molecule type" value="Genomic_DNA"/>
</dbReference>